<keyword evidence="3" id="KW-0227">DNA damage</keyword>
<dbReference type="AlphaFoldDB" id="A0A254NCA2"/>
<keyword evidence="7" id="KW-0456">Lyase</keyword>
<dbReference type="Gene3D" id="3.90.1680.10">
    <property type="entry name" value="SOS response associated peptidase-like"/>
    <property type="match status" value="1"/>
</dbReference>
<dbReference type="PANTHER" id="PTHR13604">
    <property type="entry name" value="DC12-RELATED"/>
    <property type="match status" value="1"/>
</dbReference>
<dbReference type="PANTHER" id="PTHR13604:SF0">
    <property type="entry name" value="ABASIC SITE PROCESSING PROTEIN HMCES"/>
    <property type="match status" value="1"/>
</dbReference>
<dbReference type="SUPFAM" id="SSF143081">
    <property type="entry name" value="BB1717-like"/>
    <property type="match status" value="1"/>
</dbReference>
<evidence type="ECO:0000256" key="3">
    <source>
        <dbReference type="ARBA" id="ARBA00022763"/>
    </source>
</evidence>
<evidence type="ECO:0000256" key="2">
    <source>
        <dbReference type="ARBA" id="ARBA00022670"/>
    </source>
</evidence>
<reference evidence="10 11" key="1">
    <citation type="journal article" date="2007" name="Int. J. Syst. Evol. Microbiol.">
        <title>Description of Pelomonas aquatica sp. nov. and Pelomonas puraquae sp. nov., isolated from industrial and haemodialysis water.</title>
        <authorList>
            <person name="Gomila M."/>
            <person name="Bowien B."/>
            <person name="Falsen E."/>
            <person name="Moore E.R."/>
            <person name="Lalucat J."/>
        </authorList>
    </citation>
    <scope>NUCLEOTIDE SEQUENCE [LARGE SCALE GENOMIC DNA]</scope>
    <source>
        <strain evidence="10 11">CCUG 52769</strain>
    </source>
</reference>
<gene>
    <name evidence="10" type="ORF">CDO81_07955</name>
</gene>
<dbReference type="Proteomes" id="UP000197446">
    <property type="component" value="Unassembled WGS sequence"/>
</dbReference>
<comment type="similarity">
    <text evidence="1 8">Belongs to the SOS response-associated peptidase family.</text>
</comment>
<evidence type="ECO:0000256" key="6">
    <source>
        <dbReference type="ARBA" id="ARBA00023125"/>
    </source>
</evidence>
<keyword evidence="6" id="KW-0238">DNA-binding</keyword>
<dbReference type="GO" id="GO:0006508">
    <property type="term" value="P:proteolysis"/>
    <property type="evidence" value="ECO:0007669"/>
    <property type="project" value="UniProtKB-KW"/>
</dbReference>
<protein>
    <recommendedName>
        <fullName evidence="8">Abasic site processing protein</fullName>
        <ecNumber evidence="8">3.4.-.-</ecNumber>
    </recommendedName>
</protein>
<keyword evidence="11" id="KW-1185">Reference proteome</keyword>
<dbReference type="GO" id="GO:0106300">
    <property type="term" value="P:protein-DNA covalent cross-linking repair"/>
    <property type="evidence" value="ECO:0007669"/>
    <property type="project" value="InterPro"/>
</dbReference>
<evidence type="ECO:0000256" key="8">
    <source>
        <dbReference type="RuleBase" id="RU364100"/>
    </source>
</evidence>
<dbReference type="OrthoDB" id="6192129at2"/>
<comment type="caution">
    <text evidence="10">The sequence shown here is derived from an EMBL/GenBank/DDBJ whole genome shotgun (WGS) entry which is preliminary data.</text>
</comment>
<dbReference type="GO" id="GO:0016829">
    <property type="term" value="F:lyase activity"/>
    <property type="evidence" value="ECO:0007669"/>
    <property type="project" value="UniProtKB-KW"/>
</dbReference>
<dbReference type="EC" id="3.4.-.-" evidence="8"/>
<keyword evidence="5" id="KW-0190">Covalent protein-DNA linkage</keyword>
<dbReference type="Pfam" id="PF02586">
    <property type="entry name" value="SRAP"/>
    <property type="match status" value="1"/>
</dbReference>
<dbReference type="RefSeq" id="WP_088482649.1">
    <property type="nucleotide sequence ID" value="NZ_NISI01000002.1"/>
</dbReference>
<dbReference type="InterPro" id="IPR003738">
    <property type="entry name" value="SRAP"/>
</dbReference>
<evidence type="ECO:0000313" key="10">
    <source>
        <dbReference type="EMBL" id="OWR04512.1"/>
    </source>
</evidence>
<dbReference type="GO" id="GO:0008233">
    <property type="term" value="F:peptidase activity"/>
    <property type="evidence" value="ECO:0007669"/>
    <property type="project" value="UniProtKB-KW"/>
</dbReference>
<organism evidence="10 11">
    <name type="scientific">Roseateles puraquae</name>
    <dbReference type="NCBI Taxonomy" id="431059"/>
    <lineage>
        <taxon>Bacteria</taxon>
        <taxon>Pseudomonadati</taxon>
        <taxon>Pseudomonadota</taxon>
        <taxon>Betaproteobacteria</taxon>
        <taxon>Burkholderiales</taxon>
        <taxon>Sphaerotilaceae</taxon>
        <taxon>Roseateles</taxon>
    </lineage>
</organism>
<name>A0A254NCA2_9BURK</name>
<evidence type="ECO:0000256" key="4">
    <source>
        <dbReference type="ARBA" id="ARBA00022801"/>
    </source>
</evidence>
<evidence type="ECO:0000313" key="11">
    <source>
        <dbReference type="Proteomes" id="UP000197446"/>
    </source>
</evidence>
<dbReference type="GO" id="GO:0003697">
    <property type="term" value="F:single-stranded DNA binding"/>
    <property type="evidence" value="ECO:0007669"/>
    <property type="project" value="InterPro"/>
</dbReference>
<evidence type="ECO:0000256" key="1">
    <source>
        <dbReference type="ARBA" id="ARBA00008136"/>
    </source>
</evidence>
<dbReference type="EMBL" id="NISI01000002">
    <property type="protein sequence ID" value="OWR04512.1"/>
    <property type="molecule type" value="Genomic_DNA"/>
</dbReference>
<proteinExistence type="inferred from homology"/>
<feature type="region of interest" description="Disordered" evidence="9">
    <location>
        <begin position="233"/>
        <end position="273"/>
    </location>
</feature>
<dbReference type="InterPro" id="IPR036590">
    <property type="entry name" value="SRAP-like"/>
</dbReference>
<sequence>MCSNYKPVTLQDRLLAHFGVARPDDAEPPELTYAGRAAPFIVRTDQREAIACEVGLYGLLPDWAPNLAFGRRTYNCRTETMRSKPSFRQAWFEGRRCVIPVEMLFENCWETGDPVRWAICRSNGDPMAVAGLWGVWHDPEGREVLSFTMLTVNADGHGVFGRMHPPGDEKRMPVILRMQDQHAWLHGSPAEALAFIRPFPAEMLRAEPDPAAWKPLAEPKSWAASEDLFADDWHQAAADPKARALKARRTRAAPPPPPPAQGGDSGETGDLFG</sequence>
<accession>A0A254NCA2</accession>
<keyword evidence="2 8" id="KW-0645">Protease</keyword>
<evidence type="ECO:0000256" key="5">
    <source>
        <dbReference type="ARBA" id="ARBA00023124"/>
    </source>
</evidence>
<evidence type="ECO:0000256" key="9">
    <source>
        <dbReference type="SAM" id="MobiDB-lite"/>
    </source>
</evidence>
<evidence type="ECO:0000256" key="7">
    <source>
        <dbReference type="ARBA" id="ARBA00023239"/>
    </source>
</evidence>
<keyword evidence="4 8" id="KW-0378">Hydrolase</keyword>